<proteinExistence type="predicted"/>
<comment type="caution">
    <text evidence="1">The sequence shown here is derived from an EMBL/GenBank/DDBJ whole genome shotgun (WGS) entry which is preliminary data.</text>
</comment>
<reference evidence="1 2" key="1">
    <citation type="submission" date="2024-10" db="EMBL/GenBank/DDBJ databases">
        <authorList>
            <person name="Riesco R."/>
        </authorList>
    </citation>
    <scope>NUCLEOTIDE SEQUENCE [LARGE SCALE GENOMIC DNA]</scope>
    <source>
        <strain evidence="1 2">NCIMB 15450</strain>
    </source>
</reference>
<dbReference type="RefSeq" id="WP_395127631.1">
    <property type="nucleotide sequence ID" value="NZ_JBIMSN010000025.1"/>
</dbReference>
<organism evidence="1 2">
    <name type="scientific">Antrihabitans spumae</name>
    <dbReference type="NCBI Taxonomy" id="3373370"/>
    <lineage>
        <taxon>Bacteria</taxon>
        <taxon>Bacillati</taxon>
        <taxon>Actinomycetota</taxon>
        <taxon>Actinomycetes</taxon>
        <taxon>Mycobacteriales</taxon>
        <taxon>Nocardiaceae</taxon>
        <taxon>Antrihabitans</taxon>
    </lineage>
</organism>
<name>A0ABW7JZJ7_9NOCA</name>
<keyword evidence="2" id="KW-1185">Reference proteome</keyword>
<protein>
    <submittedName>
        <fullName evidence="1">Uncharacterized protein</fullName>
    </submittedName>
</protein>
<evidence type="ECO:0000313" key="1">
    <source>
        <dbReference type="EMBL" id="MFH5228084.1"/>
    </source>
</evidence>
<gene>
    <name evidence="1" type="ORF">ACHIRB_05710</name>
</gene>
<evidence type="ECO:0000313" key="2">
    <source>
        <dbReference type="Proteomes" id="UP001609219"/>
    </source>
</evidence>
<dbReference type="EMBL" id="JBIMSN010000025">
    <property type="protein sequence ID" value="MFH5228084.1"/>
    <property type="molecule type" value="Genomic_DNA"/>
</dbReference>
<sequence>MTVNVPAAADNATVSIPITALTSLRTDDSQWPYINTGVTDSA</sequence>
<dbReference type="Proteomes" id="UP001609219">
    <property type="component" value="Unassembled WGS sequence"/>
</dbReference>
<accession>A0ABW7JZJ7</accession>